<dbReference type="PANTHER" id="PTHR46373:SF2">
    <property type="entry name" value="RWP-RK DOMAIN-CONTAINING PROTEIN"/>
    <property type="match status" value="1"/>
</dbReference>
<reference evidence="9" key="1">
    <citation type="journal article" date="2020" name="bioRxiv">
        <title>Comparative genomics of Chlamydomonas.</title>
        <authorList>
            <person name="Craig R.J."/>
            <person name="Hasan A.R."/>
            <person name="Ness R.W."/>
            <person name="Keightley P.D."/>
        </authorList>
    </citation>
    <scope>NUCLEOTIDE SEQUENCE</scope>
    <source>
        <strain evidence="9">CCAP 11/70</strain>
    </source>
</reference>
<feature type="compositionally biased region" description="Gly residues" evidence="7">
    <location>
        <begin position="29"/>
        <end position="40"/>
    </location>
</feature>
<feature type="region of interest" description="Disordered" evidence="7">
    <location>
        <begin position="1595"/>
        <end position="1615"/>
    </location>
</feature>
<feature type="region of interest" description="Disordered" evidence="7">
    <location>
        <begin position="281"/>
        <end position="417"/>
    </location>
</feature>
<feature type="region of interest" description="Disordered" evidence="7">
    <location>
        <begin position="523"/>
        <end position="764"/>
    </location>
</feature>
<evidence type="ECO:0000256" key="3">
    <source>
        <dbReference type="ARBA" id="ARBA00023054"/>
    </source>
</evidence>
<feature type="region of interest" description="Disordered" evidence="7">
    <location>
        <begin position="1415"/>
        <end position="1449"/>
    </location>
</feature>
<keyword evidence="6" id="KW-0539">Nucleus</keyword>
<dbReference type="PROSITE" id="PS51519">
    <property type="entry name" value="RWP_RK"/>
    <property type="match status" value="1"/>
</dbReference>
<keyword evidence="4" id="KW-0238">DNA-binding</keyword>
<evidence type="ECO:0000313" key="10">
    <source>
        <dbReference type="Proteomes" id="UP000612055"/>
    </source>
</evidence>
<evidence type="ECO:0000259" key="8">
    <source>
        <dbReference type="PROSITE" id="PS51519"/>
    </source>
</evidence>
<proteinExistence type="predicted"/>
<evidence type="ECO:0000256" key="1">
    <source>
        <dbReference type="ARBA" id="ARBA00004049"/>
    </source>
</evidence>
<name>A0A835YAA1_9CHLO</name>
<feature type="compositionally biased region" description="Polar residues" evidence="7">
    <location>
        <begin position="315"/>
        <end position="324"/>
    </location>
</feature>
<feature type="compositionally biased region" description="Low complexity" evidence="7">
    <location>
        <begin position="544"/>
        <end position="554"/>
    </location>
</feature>
<sequence length="1845" mass="177861">MASPGPAPEQPGAYGPISVRQLSGTAPWQGGGGGTTGGPPAGAAQLGPGSLLLGPGSLLLAPGSLLLGPGSLLLGPGSLLLGLGSPQAPGHRRPRAAPLLLAAVPVFSRATAAAVPDPMAPGPTATAAARGPQPPPPPLNPYGSGDLLLSQEAQRELQDAPVREQLLAEIEALPWPRGTWTGAWAGPGHGPGPSLLSPAGARADDAASTTAGGGGPVGPGAVPSGCGGAADRNERARSGDLGAHGGDAGALVACHTRLAPASPVSPVAAAAVRRSCTAPEAGALAPAGPVPPEGSRWGEQGQQDTPMEVEEAGRSGTQGQQEPSLETPLESAPGLACAGPPGEACQVARDEAARMGQRESGCRPPVPVSPRAASQPGPPAAAAGAATASNASGAAAASGRERRGRAGSSKGGAGGGGADLQALARVFDLKAEDAARALGLTPNELKRRCRAMGIQRWPQRKLMSLRRIAEAAQADGALPAEERQATILVDPDAPLHPALTALRQAQYKQAARRATAALLRLATGRGRPPAAAEPGPGPGPGPGTPAAAVLLPAPSRMRGGDTPAGCCDDSSLAVAATPPPEPRPSGPMHSDAAGPLLHLRGGGVPIQASPPPPPCGPSAAATAAAAAAAVAAAQHVPPDRHAAEGAPGSSGPSPAPQPQDHGTGPPAAKQLTATAASAAAAAAPASGGPGPRPGSPQGRHERNGYGAARRPSSKRPPGTTRRQYGSASTDLVATDAADGSHGHNRSCMSTHGGPEPAQPGPTSLLGLVLGLSAVDSRDGCEPAGAAAGAHEGNGDGSGGGMRHAASASNTLTSSAAAFAAAGTSPASVTTAASAFVAPASPTVLAAMRATGANYQGIAAADFPAAWGPPSAAAGAPAAAATAEEAAGAAPLVLWAAAVDRAGLLEAEPAAPGAGARPRSAGPSALYRSPVRHVAASIKLEPPPGVPFERAASALAAAAHGAVYRVMNRRTYDGTPTPAAAAAGAPAGPPRAHWLGCTAQVAVVRGCVELVCRLQYGGAALTPEEQASALAAFEGELRRVLSAQRPPGGVAEAAAAVEGRAVEGGAEGGDGATADDRPTVPVDVCWVELGPYAQATPALLLSVDPPVISAPPPPELLLPDDPPPLQPQPPPQPPPERAPEALGGAGPSYFLSGPSAIGSGPASSAGPGPGLGLGLGPALGLGYWGGGPRPARVSSGDCAALEAGSEAGAFRSGGSSYGYGGHMPAASSLDFSGASAVEARAAFAAAAAAFAARQDRNLLHSGSGDAPPPCLTAAPAGAIATAVADEPASPLLAAAEAPSGAVPPQPMVPTPSALAALPPGHQAAAALATAPQPATSAPAQLAEVLPPLAALLAAHDETATPFDARAAPPLTTGAADSRASSFGDPIFAAAAPLSGGAQQLRLLLGSGLRISDPAISGQAAGAGGDEPAPTGPGATTGTSNGSGSGGSPTTAAVSVALQVDLVWDDDGDGSDGDGGASGGGGGGGGDGGGGRGSGAEAQAAAGLSAGSGAGDGVRLLVEQHGAVVAEAERVAVGPGGASVRLDVSGLTEGSAALLALPLRRHLAPPPPQQPLPTASSASSASGSCPVGRAVAITASGAAAPAEAPPPPPPPPRPPPLSPLYLPLAVLPEGVARELQGLLRGMERSAAAEWPHAPPSLVRARAFTHHFSALVADMAALLAACERAAGGAEDRALQQATAAAAAGAAGAAVAAAFPAGAHSRVEGAAPPGAAAPPEARLRQVQSLPAEGAHQAGGSDGASGASPSGSDSDQGLPACPLGAGGDRLFAPVTADPAAEVRELAPAVLGFLRSMGLGATLEYLLGAAEALGVALEADETGNAPAEAPSMKAF</sequence>
<dbReference type="InterPro" id="IPR044607">
    <property type="entry name" value="RKD-like"/>
</dbReference>
<feature type="compositionally biased region" description="Low complexity" evidence="7">
    <location>
        <begin position="665"/>
        <end position="686"/>
    </location>
</feature>
<evidence type="ECO:0000256" key="2">
    <source>
        <dbReference type="ARBA" id="ARBA00023015"/>
    </source>
</evidence>
<evidence type="ECO:0000256" key="5">
    <source>
        <dbReference type="ARBA" id="ARBA00023163"/>
    </source>
</evidence>
<feature type="domain" description="RWP-RK" evidence="8">
    <location>
        <begin position="396"/>
        <end position="485"/>
    </location>
</feature>
<feature type="compositionally biased region" description="Basic and acidic residues" evidence="7">
    <location>
        <begin position="348"/>
        <end position="361"/>
    </location>
</feature>
<comment type="function">
    <text evidence="1">Putative transcription factor.</text>
</comment>
<dbReference type="OrthoDB" id="552509at2759"/>
<feature type="compositionally biased region" description="Low complexity" evidence="7">
    <location>
        <begin position="1570"/>
        <end position="1581"/>
    </location>
</feature>
<feature type="compositionally biased region" description="Low complexity" evidence="7">
    <location>
        <begin position="523"/>
        <end position="534"/>
    </location>
</feature>
<evidence type="ECO:0000256" key="6">
    <source>
        <dbReference type="ARBA" id="ARBA00023242"/>
    </source>
</evidence>
<dbReference type="PANTHER" id="PTHR46373">
    <property type="entry name" value="PROTEIN RKD4"/>
    <property type="match status" value="1"/>
</dbReference>
<feature type="region of interest" description="Disordered" evidence="7">
    <location>
        <begin position="1110"/>
        <end position="1167"/>
    </location>
</feature>
<comment type="caution">
    <text evidence="9">The sequence shown here is derived from an EMBL/GenBank/DDBJ whole genome shotgun (WGS) entry which is preliminary data.</text>
</comment>
<feature type="compositionally biased region" description="Low complexity" evidence="7">
    <location>
        <begin position="192"/>
        <end position="210"/>
    </location>
</feature>
<dbReference type="Proteomes" id="UP000612055">
    <property type="component" value="Unassembled WGS sequence"/>
</dbReference>
<feature type="compositionally biased region" description="Pro residues" evidence="7">
    <location>
        <begin position="1110"/>
        <end position="1135"/>
    </location>
</feature>
<feature type="region of interest" description="Disordered" evidence="7">
    <location>
        <begin position="115"/>
        <end position="146"/>
    </location>
</feature>
<feature type="compositionally biased region" description="Low complexity" evidence="7">
    <location>
        <begin position="1424"/>
        <end position="1438"/>
    </location>
</feature>
<feature type="compositionally biased region" description="Low complexity" evidence="7">
    <location>
        <begin position="617"/>
        <end position="636"/>
    </location>
</feature>
<feature type="compositionally biased region" description="Low complexity" evidence="7">
    <location>
        <begin position="369"/>
        <end position="398"/>
    </location>
</feature>
<dbReference type="GO" id="GO:0003700">
    <property type="term" value="F:DNA-binding transcription factor activity"/>
    <property type="evidence" value="ECO:0007669"/>
    <property type="project" value="InterPro"/>
</dbReference>
<protein>
    <recommendedName>
        <fullName evidence="8">RWP-RK domain-containing protein</fullName>
    </recommendedName>
</protein>
<feature type="compositionally biased region" description="Low complexity" evidence="7">
    <location>
        <begin position="122"/>
        <end position="131"/>
    </location>
</feature>
<feature type="region of interest" description="Disordered" evidence="7">
    <location>
        <begin position="1741"/>
        <end position="1773"/>
    </location>
</feature>
<feature type="compositionally biased region" description="Pro residues" evidence="7">
    <location>
        <begin position="1601"/>
        <end position="1615"/>
    </location>
</feature>
<feature type="compositionally biased region" description="Polar residues" evidence="7">
    <location>
        <begin position="720"/>
        <end position="731"/>
    </location>
</feature>
<feature type="compositionally biased region" description="Low complexity" evidence="7">
    <location>
        <begin position="1151"/>
        <end position="1165"/>
    </location>
</feature>
<keyword evidence="3" id="KW-0175">Coiled coil</keyword>
<feature type="region of interest" description="Disordered" evidence="7">
    <location>
        <begin position="779"/>
        <end position="805"/>
    </location>
</feature>
<organism evidence="9 10">
    <name type="scientific">Edaphochlamys debaryana</name>
    <dbReference type="NCBI Taxonomy" id="47281"/>
    <lineage>
        <taxon>Eukaryota</taxon>
        <taxon>Viridiplantae</taxon>
        <taxon>Chlorophyta</taxon>
        <taxon>core chlorophytes</taxon>
        <taxon>Chlorophyceae</taxon>
        <taxon>CS clade</taxon>
        <taxon>Chlamydomonadales</taxon>
        <taxon>Chlamydomonadales incertae sedis</taxon>
        <taxon>Edaphochlamys</taxon>
    </lineage>
</organism>
<feature type="region of interest" description="Disordered" evidence="7">
    <location>
        <begin position="1560"/>
        <end position="1581"/>
    </location>
</feature>
<gene>
    <name evidence="9" type="ORF">HYH03_003790</name>
</gene>
<dbReference type="EMBL" id="JAEHOE010000011">
    <property type="protein sequence ID" value="KAG2498029.1"/>
    <property type="molecule type" value="Genomic_DNA"/>
</dbReference>
<keyword evidence="5" id="KW-0804">Transcription</keyword>
<feature type="region of interest" description="Disordered" evidence="7">
    <location>
        <begin position="1462"/>
        <end position="1495"/>
    </location>
</feature>
<dbReference type="InterPro" id="IPR003035">
    <property type="entry name" value="RWP-RK_dom"/>
</dbReference>
<accession>A0A835YAA1</accession>
<evidence type="ECO:0000256" key="7">
    <source>
        <dbReference type="SAM" id="MobiDB-lite"/>
    </source>
</evidence>
<feature type="compositionally biased region" description="Gly residues" evidence="7">
    <location>
        <begin position="1471"/>
        <end position="1492"/>
    </location>
</feature>
<feature type="region of interest" description="Disordered" evidence="7">
    <location>
        <begin position="185"/>
        <end position="242"/>
    </location>
</feature>
<feature type="region of interest" description="Disordered" evidence="7">
    <location>
        <begin position="1"/>
        <end position="44"/>
    </location>
</feature>
<dbReference type="GO" id="GO:0003677">
    <property type="term" value="F:DNA binding"/>
    <property type="evidence" value="ECO:0007669"/>
    <property type="project" value="UniProtKB-KW"/>
</dbReference>
<feature type="compositionally biased region" description="Low complexity" evidence="7">
    <location>
        <begin position="1755"/>
        <end position="1768"/>
    </location>
</feature>
<dbReference type="Pfam" id="PF02042">
    <property type="entry name" value="RWP-RK"/>
    <property type="match status" value="1"/>
</dbReference>
<evidence type="ECO:0000313" key="9">
    <source>
        <dbReference type="EMBL" id="KAG2498029.1"/>
    </source>
</evidence>
<evidence type="ECO:0000256" key="4">
    <source>
        <dbReference type="ARBA" id="ARBA00023125"/>
    </source>
</evidence>
<keyword evidence="2" id="KW-0805">Transcription regulation</keyword>
<keyword evidence="10" id="KW-1185">Reference proteome</keyword>